<sequence length="164" mass="17530">MTRRSVLQRFLAVWAAALLLFALGCPSAWAAEGPQNSFGVSVKFWDEKNDTDAAPNNGIDSARGATMTRQANGTFTLRLPIQSMTMLGMDCHLAGLTIGDIWYEGTMSGSFESGSAVLTIQNLPYSILTGEDVSQAIAVTCSLETDLSLLGELDVSARMSVWAS</sequence>
<evidence type="ECO:0000256" key="1">
    <source>
        <dbReference type="SAM" id="SignalP"/>
    </source>
</evidence>
<dbReference type="PROSITE" id="PS51257">
    <property type="entry name" value="PROKAR_LIPOPROTEIN"/>
    <property type="match status" value="1"/>
</dbReference>
<proteinExistence type="predicted"/>
<dbReference type="AlphaFoldDB" id="A0AA37MY23"/>
<feature type="chain" id="PRO_5041437063" description="Pilin" evidence="1">
    <location>
        <begin position="31"/>
        <end position="164"/>
    </location>
</feature>
<organism evidence="2 3">
    <name type="scientific">Faecalibacterium gallinarum</name>
    <dbReference type="NCBI Taxonomy" id="2903556"/>
    <lineage>
        <taxon>Bacteria</taxon>
        <taxon>Bacillati</taxon>
        <taxon>Bacillota</taxon>
        <taxon>Clostridia</taxon>
        <taxon>Eubacteriales</taxon>
        <taxon>Oscillospiraceae</taxon>
        <taxon>Faecalibacterium</taxon>
    </lineage>
</organism>
<protein>
    <recommendedName>
        <fullName evidence="4">Pilin</fullName>
    </recommendedName>
</protein>
<evidence type="ECO:0000313" key="2">
    <source>
        <dbReference type="EMBL" id="GJN63540.1"/>
    </source>
</evidence>
<keyword evidence="3" id="KW-1185">Reference proteome</keyword>
<gene>
    <name evidence="2" type="ORF">JCM17207_01650</name>
</gene>
<comment type="caution">
    <text evidence="2">The sequence shown here is derived from an EMBL/GenBank/DDBJ whole genome shotgun (WGS) entry which is preliminary data.</text>
</comment>
<dbReference type="EMBL" id="BQKV01000007">
    <property type="protein sequence ID" value="GJN63540.1"/>
    <property type="molecule type" value="Genomic_DNA"/>
</dbReference>
<evidence type="ECO:0000313" key="3">
    <source>
        <dbReference type="Proteomes" id="UP001055185"/>
    </source>
</evidence>
<reference evidence="2" key="1">
    <citation type="journal article" date="2022" name="Int. J. Syst. Evol. Microbiol.">
        <title>Genome-based, phenotypic and chemotaxonomic classification of Faecalibacterium strains: proposal of three novel species Faecalibacterium duncaniae sp. nov., Faecalibacterium hattorii sp. nov. and Faecalibacterium gallinarum sp. nov. .</title>
        <authorList>
            <person name="Sakamoto M."/>
            <person name="Sakurai N."/>
            <person name="Tanno H."/>
            <person name="Iino T."/>
            <person name="Ohkuma M."/>
            <person name="Endo A."/>
        </authorList>
    </citation>
    <scope>NUCLEOTIDE SEQUENCE</scope>
    <source>
        <strain evidence="2">JCM 17207</strain>
    </source>
</reference>
<keyword evidence="1" id="KW-0732">Signal</keyword>
<dbReference type="RefSeq" id="WP_238315564.1">
    <property type="nucleotide sequence ID" value="NZ_BQKV01000007.1"/>
</dbReference>
<feature type="signal peptide" evidence="1">
    <location>
        <begin position="1"/>
        <end position="30"/>
    </location>
</feature>
<name>A0AA37MY23_9FIRM</name>
<dbReference type="Proteomes" id="UP001055185">
    <property type="component" value="Unassembled WGS sequence"/>
</dbReference>
<accession>A0AA37MY23</accession>
<evidence type="ECO:0008006" key="4">
    <source>
        <dbReference type="Google" id="ProtNLM"/>
    </source>
</evidence>